<reference evidence="3" key="2">
    <citation type="journal article" date="2021" name="PeerJ">
        <title>Extensive microbial diversity within the chicken gut microbiome revealed by metagenomics and culture.</title>
        <authorList>
            <person name="Gilroy R."/>
            <person name="Ravi A."/>
            <person name="Getino M."/>
            <person name="Pursley I."/>
            <person name="Horton D.L."/>
            <person name="Alikhan N.F."/>
            <person name="Baker D."/>
            <person name="Gharbi K."/>
            <person name="Hall N."/>
            <person name="Watson M."/>
            <person name="Adriaenssens E.M."/>
            <person name="Foster-Nyarko E."/>
            <person name="Jarju S."/>
            <person name="Secka A."/>
            <person name="Antonio M."/>
            <person name="Oren A."/>
            <person name="Chaudhuri R.R."/>
            <person name="La Ragione R."/>
            <person name="Hildebrand F."/>
            <person name="Pallen M.J."/>
        </authorList>
    </citation>
    <scope>NUCLEOTIDE SEQUENCE</scope>
    <source>
        <strain evidence="3">ChiW3-316</strain>
    </source>
</reference>
<dbReference type="PANTHER" id="PTHR34039">
    <property type="entry name" value="UPF0102 PROTEIN YRAN"/>
    <property type="match status" value="1"/>
</dbReference>
<evidence type="ECO:0000256" key="2">
    <source>
        <dbReference type="HAMAP-Rule" id="MF_00048"/>
    </source>
</evidence>
<reference evidence="3" key="1">
    <citation type="submission" date="2020-10" db="EMBL/GenBank/DDBJ databases">
        <authorList>
            <person name="Gilroy R."/>
        </authorList>
    </citation>
    <scope>NUCLEOTIDE SEQUENCE</scope>
    <source>
        <strain evidence="3">ChiW3-316</strain>
    </source>
</reference>
<dbReference type="Pfam" id="PF02021">
    <property type="entry name" value="UPF0102"/>
    <property type="match status" value="1"/>
</dbReference>
<sequence>MKANNGGKAAEFLARLYLRCKGYHIIAANVITGKGTNAGEIDIIARRRKLIIFAEVKKRRTIEKAAYAISARQKERIRRGAETFIARHPQYAGFQFRFDAVLIRFPFSVRHLENVW</sequence>
<dbReference type="SUPFAM" id="SSF52980">
    <property type="entry name" value="Restriction endonuclease-like"/>
    <property type="match status" value="1"/>
</dbReference>
<name>A0A9D1M307_9PROT</name>
<dbReference type="InterPro" id="IPR011856">
    <property type="entry name" value="tRNA_endonuc-like_dom_sf"/>
</dbReference>
<dbReference type="EMBL" id="DVNC01000021">
    <property type="protein sequence ID" value="HIU52900.1"/>
    <property type="molecule type" value="Genomic_DNA"/>
</dbReference>
<proteinExistence type="inferred from homology"/>
<evidence type="ECO:0000313" key="3">
    <source>
        <dbReference type="EMBL" id="HIU52900.1"/>
    </source>
</evidence>
<dbReference type="InterPro" id="IPR003509">
    <property type="entry name" value="UPF0102_YraN-like"/>
</dbReference>
<dbReference type="HAMAP" id="MF_00048">
    <property type="entry name" value="UPF0102"/>
    <property type="match status" value="1"/>
</dbReference>
<gene>
    <name evidence="3" type="ORF">IAD20_02345</name>
</gene>
<dbReference type="AlphaFoldDB" id="A0A9D1M307"/>
<dbReference type="Gene3D" id="3.40.1350.10">
    <property type="match status" value="1"/>
</dbReference>
<evidence type="ECO:0000256" key="1">
    <source>
        <dbReference type="ARBA" id="ARBA00006738"/>
    </source>
</evidence>
<dbReference type="Proteomes" id="UP000824107">
    <property type="component" value="Unassembled WGS sequence"/>
</dbReference>
<organism evidence="3 4">
    <name type="scientific">Candidatus Scatocola faecipullorum</name>
    <dbReference type="NCBI Taxonomy" id="2840917"/>
    <lineage>
        <taxon>Bacteria</taxon>
        <taxon>Pseudomonadati</taxon>
        <taxon>Pseudomonadota</taxon>
        <taxon>Alphaproteobacteria</taxon>
        <taxon>Rhodospirillales</taxon>
        <taxon>Rhodospirillaceae</taxon>
        <taxon>Rhodospirillaceae incertae sedis</taxon>
        <taxon>Candidatus Scatocola</taxon>
    </lineage>
</organism>
<accession>A0A9D1M307</accession>
<evidence type="ECO:0000313" key="4">
    <source>
        <dbReference type="Proteomes" id="UP000824107"/>
    </source>
</evidence>
<protein>
    <recommendedName>
        <fullName evidence="2">UPF0102 protein IAD20_02345</fullName>
    </recommendedName>
</protein>
<dbReference type="InterPro" id="IPR011335">
    <property type="entry name" value="Restrct_endonuc-II-like"/>
</dbReference>
<dbReference type="GO" id="GO:0003676">
    <property type="term" value="F:nucleic acid binding"/>
    <property type="evidence" value="ECO:0007669"/>
    <property type="project" value="InterPro"/>
</dbReference>
<dbReference type="PANTHER" id="PTHR34039:SF1">
    <property type="entry name" value="UPF0102 PROTEIN YRAN"/>
    <property type="match status" value="1"/>
</dbReference>
<comment type="similarity">
    <text evidence="1 2">Belongs to the UPF0102 family.</text>
</comment>
<comment type="caution">
    <text evidence="3">The sequence shown here is derived from an EMBL/GenBank/DDBJ whole genome shotgun (WGS) entry which is preliminary data.</text>
</comment>